<evidence type="ECO:0000256" key="5">
    <source>
        <dbReference type="ARBA" id="ARBA00023136"/>
    </source>
</evidence>
<keyword evidence="8" id="KW-1185">Reference proteome</keyword>
<dbReference type="PANTHER" id="PTHR30482:SF17">
    <property type="entry name" value="ABC TRANSPORTER ATP-BINDING PROTEIN"/>
    <property type="match status" value="1"/>
</dbReference>
<feature type="transmembrane region" description="Helical" evidence="6">
    <location>
        <begin position="210"/>
        <end position="236"/>
    </location>
</feature>
<dbReference type="EMBL" id="FRCB01000001">
    <property type="protein sequence ID" value="SHL42872.1"/>
    <property type="molecule type" value="Genomic_DNA"/>
</dbReference>
<feature type="transmembrane region" description="Helical" evidence="6">
    <location>
        <begin position="9"/>
        <end position="29"/>
    </location>
</feature>
<dbReference type="PANTHER" id="PTHR30482">
    <property type="entry name" value="HIGH-AFFINITY BRANCHED-CHAIN AMINO ACID TRANSPORT SYSTEM PERMEASE"/>
    <property type="match status" value="1"/>
</dbReference>
<protein>
    <submittedName>
        <fullName evidence="7">Amino acid/amide ABC transporter membrane protein 2, HAAT family</fullName>
    </submittedName>
</protein>
<name>A0A1M7AJA6_9RHOB</name>
<evidence type="ECO:0000256" key="6">
    <source>
        <dbReference type="SAM" id="Phobius"/>
    </source>
</evidence>
<dbReference type="GO" id="GO:0005886">
    <property type="term" value="C:plasma membrane"/>
    <property type="evidence" value="ECO:0007669"/>
    <property type="project" value="UniProtKB-SubCell"/>
</dbReference>
<keyword evidence="3 6" id="KW-0812">Transmembrane</keyword>
<reference evidence="7 8" key="1">
    <citation type="submission" date="2016-11" db="EMBL/GenBank/DDBJ databases">
        <authorList>
            <person name="Varghese N."/>
            <person name="Submissions S."/>
        </authorList>
    </citation>
    <scope>NUCLEOTIDE SEQUENCE [LARGE SCALE GENOMIC DNA]</scope>
    <source>
        <strain evidence="7 8">DSM 28249</strain>
    </source>
</reference>
<dbReference type="Proteomes" id="UP000322545">
    <property type="component" value="Unassembled WGS sequence"/>
</dbReference>
<evidence type="ECO:0000256" key="3">
    <source>
        <dbReference type="ARBA" id="ARBA00022692"/>
    </source>
</evidence>
<comment type="subcellular location">
    <subcellularLocation>
        <location evidence="1">Cell membrane</location>
        <topology evidence="1">Multi-pass membrane protein</topology>
    </subcellularLocation>
</comment>
<gene>
    <name evidence="7" type="ORF">SAMN05443432_101477</name>
</gene>
<keyword evidence="5 6" id="KW-0472">Membrane</keyword>
<dbReference type="InterPro" id="IPR043428">
    <property type="entry name" value="LivM-like"/>
</dbReference>
<feature type="transmembrane region" description="Helical" evidence="6">
    <location>
        <begin position="49"/>
        <end position="74"/>
    </location>
</feature>
<evidence type="ECO:0000313" key="7">
    <source>
        <dbReference type="EMBL" id="SHL42872.1"/>
    </source>
</evidence>
<sequence>MSIETRRVLALHGGLVALLIGLHFVLPAYHHGNLARIMVLASYAIGYNILFGYTGLLSLGHALFFAAGMYGMALTIQHAGFTPAPGLLSGIVAGALISGALALLALRTTGVAFMIVTLMFAQAGYLTILYFGEYTRGDEGFVIQTAQRVLWGIDLSDPANRYFAALSLFAICLGLSLWLVRAPFGRVLVAIRENEERVRMLGYDIYAHKLGAMVISGTMAAASGAVYGLLFGYAGASFASVQYSIFPLLWVLLGGAGTVLGPFIGTLFMFYLIDLSSGITSAYMLIAGVTLVALTLFAPQGLAGEVRRRIWKGLP</sequence>
<keyword evidence="2" id="KW-1003">Cell membrane</keyword>
<evidence type="ECO:0000313" key="8">
    <source>
        <dbReference type="Proteomes" id="UP000322545"/>
    </source>
</evidence>
<organism evidence="7 8">
    <name type="scientific">Roseovarius litoreus</name>
    <dbReference type="NCBI Taxonomy" id="1155722"/>
    <lineage>
        <taxon>Bacteria</taxon>
        <taxon>Pseudomonadati</taxon>
        <taxon>Pseudomonadota</taxon>
        <taxon>Alphaproteobacteria</taxon>
        <taxon>Rhodobacterales</taxon>
        <taxon>Roseobacteraceae</taxon>
        <taxon>Roseovarius</taxon>
    </lineage>
</organism>
<feature type="transmembrane region" description="Helical" evidence="6">
    <location>
        <begin position="162"/>
        <end position="180"/>
    </location>
</feature>
<feature type="transmembrane region" description="Helical" evidence="6">
    <location>
        <begin position="279"/>
        <end position="299"/>
    </location>
</feature>
<feature type="transmembrane region" description="Helical" evidence="6">
    <location>
        <begin position="111"/>
        <end position="131"/>
    </location>
</feature>
<dbReference type="RefSeq" id="WP_149778040.1">
    <property type="nucleotide sequence ID" value="NZ_FRCB01000001.1"/>
</dbReference>
<dbReference type="GO" id="GO:0015658">
    <property type="term" value="F:branched-chain amino acid transmembrane transporter activity"/>
    <property type="evidence" value="ECO:0007669"/>
    <property type="project" value="InterPro"/>
</dbReference>
<feature type="transmembrane region" description="Helical" evidence="6">
    <location>
        <begin position="248"/>
        <end position="273"/>
    </location>
</feature>
<keyword evidence="4 6" id="KW-1133">Transmembrane helix</keyword>
<evidence type="ECO:0000256" key="2">
    <source>
        <dbReference type="ARBA" id="ARBA00022475"/>
    </source>
</evidence>
<accession>A0A1M7AJA6</accession>
<evidence type="ECO:0000256" key="1">
    <source>
        <dbReference type="ARBA" id="ARBA00004651"/>
    </source>
</evidence>
<dbReference type="Pfam" id="PF02653">
    <property type="entry name" value="BPD_transp_2"/>
    <property type="match status" value="1"/>
</dbReference>
<dbReference type="CDD" id="cd06581">
    <property type="entry name" value="TM_PBP1_LivM_like"/>
    <property type="match status" value="1"/>
</dbReference>
<dbReference type="AlphaFoldDB" id="A0A1M7AJA6"/>
<dbReference type="InterPro" id="IPR001851">
    <property type="entry name" value="ABC_transp_permease"/>
</dbReference>
<evidence type="ECO:0000256" key="4">
    <source>
        <dbReference type="ARBA" id="ARBA00022989"/>
    </source>
</evidence>
<proteinExistence type="predicted"/>
<feature type="transmembrane region" description="Helical" evidence="6">
    <location>
        <begin position="86"/>
        <end position="105"/>
    </location>
</feature>